<proteinExistence type="predicted"/>
<accession>A0AB73T707</accession>
<name>A0AB73T707_9FIRM</name>
<dbReference type="RefSeq" id="WP_109625512.1">
    <property type="nucleotide sequence ID" value="NZ_CABJAT010000007.1"/>
</dbReference>
<dbReference type="Proteomes" id="UP000245412">
    <property type="component" value="Unassembled WGS sequence"/>
</dbReference>
<dbReference type="SUPFAM" id="SSF53850">
    <property type="entry name" value="Periplasmic binding protein-like II"/>
    <property type="match status" value="1"/>
</dbReference>
<sequence>MKFRKVAAVLLAAAMTASMMSGCGKSAEIGASSAKESSDAAEQTNDEAKAEEEATAGAEELDAVKTSSAGEDVKEFTAFFAVPGDELNDDNEIQQKIAEITGAKVKETWLTGQTAEEAVGTLIAGGEYPDFIDGSDGTAQLYAAGALVALDDYLDNYPNLKNFWSEEEWDKVRQDDGHIYWIPQFGNPYEEDMTATPAEAFWIQTRVLKWDNYPEIKTLDQYFDLIERYNEANPVMEDGTSNIPYTILCDDWRYFCLENPPQFLDGYPNDGSVIVNVEDKKIVDYNTTPTAKAYFQKLNEEFQKGIVDPESFTQSYDEYIAKLSSGRVLGMVDQAWQFQNAMDTLKQQGLESQGCSYVPLALTISEDLTPQYMSEPAINVANGVGITVSCEDVEGALQFLNDILEPEVRILRSWGIEGVDYEVGDDGIFYRTDEEWAKSTNSAYKASHGCAYSYLPNYTGLLADKINTSDPKEQPSEFIKSLPSDTQECLKAYGCETYVDMMGGIAPVPGPWFPMYSYSNTMTTATAGGTAWTKMGEIKHEYLPKVVMAEDFEQGWSEYLDVYAGCQPEDFLSEMQEELDRRIENAAKYQ</sequence>
<comment type="caution">
    <text evidence="3">The sequence shown here is derived from an EMBL/GenBank/DDBJ whole genome shotgun (WGS) entry which is preliminary data.</text>
</comment>
<feature type="chain" id="PRO_5044499640" evidence="2">
    <location>
        <begin position="22"/>
        <end position="590"/>
    </location>
</feature>
<protein>
    <submittedName>
        <fullName evidence="3">Aldouronate transport system substrate-binding protein</fullName>
    </submittedName>
</protein>
<dbReference type="EMBL" id="QGGY01000003">
    <property type="protein sequence ID" value="PWJ77411.1"/>
    <property type="molecule type" value="Genomic_DNA"/>
</dbReference>
<evidence type="ECO:0000256" key="2">
    <source>
        <dbReference type="SAM" id="SignalP"/>
    </source>
</evidence>
<feature type="region of interest" description="Disordered" evidence="1">
    <location>
        <begin position="24"/>
        <end position="69"/>
    </location>
</feature>
<gene>
    <name evidence="3" type="ORF">C7383_103256</name>
</gene>
<dbReference type="PANTHER" id="PTHR43649">
    <property type="entry name" value="ARABINOSE-BINDING PROTEIN-RELATED"/>
    <property type="match status" value="1"/>
</dbReference>
<dbReference type="InterPro" id="IPR050490">
    <property type="entry name" value="Bact_solute-bd_prot1"/>
</dbReference>
<dbReference type="Gene3D" id="3.40.190.10">
    <property type="entry name" value="Periplasmic binding protein-like II"/>
    <property type="match status" value="2"/>
</dbReference>
<dbReference type="PROSITE" id="PS51257">
    <property type="entry name" value="PROKAR_LIPOPROTEIN"/>
    <property type="match status" value="1"/>
</dbReference>
<evidence type="ECO:0000313" key="3">
    <source>
        <dbReference type="EMBL" id="PWJ77411.1"/>
    </source>
</evidence>
<feature type="signal peptide" evidence="2">
    <location>
        <begin position="1"/>
        <end position="21"/>
    </location>
</feature>
<dbReference type="PANTHER" id="PTHR43649:SF12">
    <property type="entry name" value="DIACETYLCHITOBIOSE BINDING PROTEIN DASA"/>
    <property type="match status" value="1"/>
</dbReference>
<dbReference type="AlphaFoldDB" id="A0AB73T707"/>
<keyword evidence="4" id="KW-1185">Reference proteome</keyword>
<evidence type="ECO:0000313" key="4">
    <source>
        <dbReference type="Proteomes" id="UP000245412"/>
    </source>
</evidence>
<reference evidence="3 4" key="1">
    <citation type="submission" date="2018-05" db="EMBL/GenBank/DDBJ databases">
        <authorList>
            <person name="Goeker M."/>
            <person name="Huntemann M."/>
            <person name="Clum A."/>
            <person name="Pillay M."/>
            <person name="Palaniappan K."/>
            <person name="Varghese N."/>
            <person name="Mikhailova N."/>
            <person name="Stamatis D."/>
            <person name="Reddy T."/>
            <person name="Daum C."/>
            <person name="Shapiro N."/>
            <person name="Ivanova N."/>
            <person name="Kyrpides N."/>
            <person name="Woyke T."/>
        </authorList>
    </citation>
    <scope>NUCLEOTIDE SEQUENCE [LARGE SCALE GENOMIC DNA]</scope>
    <source>
        <strain evidence="3 4">DSM 26524</strain>
    </source>
</reference>
<organism evidence="3 4">
    <name type="scientific">Murimonas intestini</name>
    <dbReference type="NCBI Taxonomy" id="1337051"/>
    <lineage>
        <taxon>Bacteria</taxon>
        <taxon>Bacillati</taxon>
        <taxon>Bacillota</taxon>
        <taxon>Clostridia</taxon>
        <taxon>Lachnospirales</taxon>
        <taxon>Lachnospiraceae</taxon>
        <taxon>Murimonas</taxon>
    </lineage>
</organism>
<keyword evidence="2" id="KW-0732">Signal</keyword>
<evidence type="ECO:0000256" key="1">
    <source>
        <dbReference type="SAM" id="MobiDB-lite"/>
    </source>
</evidence>